<feature type="compositionally biased region" description="Basic residues" evidence="1">
    <location>
        <begin position="444"/>
        <end position="453"/>
    </location>
</feature>
<comment type="caution">
    <text evidence="2">The sequence shown here is derived from an EMBL/GenBank/DDBJ whole genome shotgun (WGS) entry which is preliminary data.</text>
</comment>
<feature type="region of interest" description="Disordered" evidence="1">
    <location>
        <begin position="413"/>
        <end position="480"/>
    </location>
</feature>
<keyword evidence="3" id="KW-1185">Reference proteome</keyword>
<sequence length="480" mass="53501">MATTGADDSDDDNTIRRDAEVLSIHRVSHHSIAPITCLYIKGGDRQQHKAAAPPAKPPNTQCKNTEQTSTGRDAKATDKRSLQKPILASETDLQKLAKLTANQLNNVAVQKQKVFSYSNVNGKEDRLQEEENKVINTDNGKVVSDVRQKSEKDSSSKVPHTQTKVDIPALGIHETVDSDKSFNLPRPEEVLDYDDAFRFTPSIVAEYLVQTGEFQQFDEALADLVNSSLMTPQQADLYKDNVRQEYNRIVQESNAMLANEALGNMYYPVSYDFPPIENEADINLNPETSDGEIYRLLGFSNIIPHLGIEELQSKEVMREAISRATSLIELIKTLMDEWLTRAIVTADPEAEKLLGDILKEVAKDNDPDDLSQMRDILYEFFANEVLNSLQKRPGSNMAGMGDIAQIPIPSAEDLKDSKTDDKALTQQTSEQHEVPSGHVTALTMKHKIKHRQTPSKLEVGPSAREEKASPDCQPHPSSHM</sequence>
<evidence type="ECO:0000313" key="3">
    <source>
        <dbReference type="Proteomes" id="UP001186944"/>
    </source>
</evidence>
<reference evidence="2" key="1">
    <citation type="submission" date="2019-08" db="EMBL/GenBank/DDBJ databases">
        <title>The improved chromosome-level genome for the pearl oyster Pinctada fucata martensii using PacBio sequencing and Hi-C.</title>
        <authorList>
            <person name="Zheng Z."/>
        </authorList>
    </citation>
    <scope>NUCLEOTIDE SEQUENCE</scope>
    <source>
        <strain evidence="2">ZZ-2019</strain>
        <tissue evidence="2">Adductor muscle</tissue>
    </source>
</reference>
<gene>
    <name evidence="2" type="ORF">FSP39_020859</name>
</gene>
<dbReference type="Proteomes" id="UP001186944">
    <property type="component" value="Unassembled WGS sequence"/>
</dbReference>
<proteinExistence type="predicted"/>
<feature type="compositionally biased region" description="Polar residues" evidence="1">
    <location>
        <begin position="59"/>
        <end position="71"/>
    </location>
</feature>
<feature type="compositionally biased region" description="Basic and acidic residues" evidence="1">
    <location>
        <begin position="413"/>
        <end position="423"/>
    </location>
</feature>
<dbReference type="EMBL" id="VSWD01000008">
    <property type="protein sequence ID" value="KAK3095923.1"/>
    <property type="molecule type" value="Genomic_DNA"/>
</dbReference>
<accession>A0AA88Y1R3</accession>
<feature type="compositionally biased region" description="Basic and acidic residues" evidence="1">
    <location>
        <begin position="72"/>
        <end position="81"/>
    </location>
</feature>
<dbReference type="AlphaFoldDB" id="A0AA88Y1R3"/>
<feature type="region of interest" description="Disordered" evidence="1">
    <location>
        <begin position="46"/>
        <end position="82"/>
    </location>
</feature>
<organism evidence="2 3">
    <name type="scientific">Pinctada imbricata</name>
    <name type="common">Atlantic pearl-oyster</name>
    <name type="synonym">Pinctada martensii</name>
    <dbReference type="NCBI Taxonomy" id="66713"/>
    <lineage>
        <taxon>Eukaryota</taxon>
        <taxon>Metazoa</taxon>
        <taxon>Spiralia</taxon>
        <taxon>Lophotrochozoa</taxon>
        <taxon>Mollusca</taxon>
        <taxon>Bivalvia</taxon>
        <taxon>Autobranchia</taxon>
        <taxon>Pteriomorphia</taxon>
        <taxon>Pterioida</taxon>
        <taxon>Pterioidea</taxon>
        <taxon>Pteriidae</taxon>
        <taxon>Pinctada</taxon>
    </lineage>
</organism>
<protein>
    <submittedName>
        <fullName evidence="2">Uncharacterized protein</fullName>
    </submittedName>
</protein>
<evidence type="ECO:0000256" key="1">
    <source>
        <dbReference type="SAM" id="MobiDB-lite"/>
    </source>
</evidence>
<name>A0AA88Y1R3_PINIB</name>
<evidence type="ECO:0000313" key="2">
    <source>
        <dbReference type="EMBL" id="KAK3095923.1"/>
    </source>
</evidence>